<evidence type="ECO:0000313" key="1">
    <source>
        <dbReference type="EMBL" id="MBA4505259.1"/>
    </source>
</evidence>
<reference evidence="1 2" key="1">
    <citation type="submission" date="2020-07" db="EMBL/GenBank/DDBJ databases">
        <authorList>
            <person name="Khare M."/>
        </authorList>
    </citation>
    <scope>NUCLEOTIDE SEQUENCE [LARGE SCALE GENOMIC DNA]</scope>
    <source>
        <strain evidence="1 2">P8776</strain>
    </source>
</reference>
<evidence type="ECO:0000313" key="2">
    <source>
        <dbReference type="Proteomes" id="UP000580709"/>
    </source>
</evidence>
<protein>
    <submittedName>
        <fullName evidence="1">Uncharacterized protein</fullName>
    </submittedName>
</protein>
<keyword evidence="2" id="KW-1185">Reference proteome</keyword>
<comment type="caution">
    <text evidence="1">The sequence shown here is derived from an EMBL/GenBank/DDBJ whole genome shotgun (WGS) entry which is preliminary data.</text>
</comment>
<dbReference type="AlphaFoldDB" id="A0A838WTQ2"/>
<dbReference type="RefSeq" id="WP_181729846.1">
    <property type="nucleotide sequence ID" value="NZ_JACEOR010000323.1"/>
</dbReference>
<gene>
    <name evidence="1" type="ORF">H0H28_08005</name>
</gene>
<name>A0A838WTQ2_9CORY</name>
<sequence>MATRTRQSDLIDGRFSLNDALDIVEWLGIDLEEVGPEERSDLYMWGTEQGGILYVGKSESASRVRNEERWIEEARKLIESKQTVIGFQAVMIRNRAECRRFRFHQETSSLKRAKGLLAEYEWEGPAVEAFNRNRAPLTTREVEELLIRICVNAGAALCNSSCTGLWETYLMKRTDLLAQFALAEMPGFRDVWEL</sequence>
<proteinExistence type="predicted"/>
<organism evidence="1 2">
    <name type="scientific">Corynebacterium sanguinis</name>
    <dbReference type="NCBI Taxonomy" id="2594913"/>
    <lineage>
        <taxon>Bacteria</taxon>
        <taxon>Bacillati</taxon>
        <taxon>Actinomycetota</taxon>
        <taxon>Actinomycetes</taxon>
        <taxon>Mycobacteriales</taxon>
        <taxon>Corynebacteriaceae</taxon>
        <taxon>Corynebacterium</taxon>
    </lineage>
</organism>
<accession>A0A838WTQ2</accession>
<dbReference type="EMBL" id="JACEOR010000323">
    <property type="protein sequence ID" value="MBA4505259.1"/>
    <property type="molecule type" value="Genomic_DNA"/>
</dbReference>
<dbReference type="Proteomes" id="UP000580709">
    <property type="component" value="Unassembled WGS sequence"/>
</dbReference>